<feature type="transmembrane region" description="Helical" evidence="3">
    <location>
        <begin position="7"/>
        <end position="28"/>
    </location>
</feature>
<feature type="compositionally biased region" description="Basic and acidic residues" evidence="2">
    <location>
        <begin position="1394"/>
        <end position="1405"/>
    </location>
</feature>
<organism evidence="4 5">
    <name type="scientific">Leptospira broomii serovar Hurstbridge str. 5399</name>
    <dbReference type="NCBI Taxonomy" id="1049789"/>
    <lineage>
        <taxon>Bacteria</taxon>
        <taxon>Pseudomonadati</taxon>
        <taxon>Spirochaetota</taxon>
        <taxon>Spirochaetia</taxon>
        <taxon>Leptospirales</taxon>
        <taxon>Leptospiraceae</taxon>
        <taxon>Leptospira</taxon>
    </lineage>
</organism>
<protein>
    <submittedName>
        <fullName evidence="4">Large structural domain protein</fullName>
    </submittedName>
</protein>
<proteinExistence type="predicted"/>
<name>T0F4X2_9LEPT</name>
<dbReference type="RefSeq" id="WP_010570226.1">
    <property type="nucleotide sequence ID" value="NZ_AHMO02000008.1"/>
</dbReference>
<keyword evidence="1" id="KW-0175">Coiled coil</keyword>
<evidence type="ECO:0000256" key="3">
    <source>
        <dbReference type="SAM" id="Phobius"/>
    </source>
</evidence>
<accession>T0F4X2</accession>
<reference evidence="4" key="1">
    <citation type="submission" date="2013-05" db="EMBL/GenBank/DDBJ databases">
        <authorList>
            <person name="Harkins D.M."/>
            <person name="Durkin A.S."/>
            <person name="Brinkac L.M."/>
            <person name="Haft D.H."/>
            <person name="Selengut J.D."/>
            <person name="Sanka R."/>
            <person name="DePew J."/>
            <person name="Purushe J."/>
            <person name="Hartskeerl R.A."/>
            <person name="Ahmed A."/>
            <person name="van der Linden H."/>
            <person name="Goris M.G.A."/>
            <person name="Vinetz J.M."/>
            <person name="Sutton G.G."/>
            <person name="Nierman W.C."/>
            <person name="Fouts D.E."/>
        </authorList>
    </citation>
    <scope>NUCLEOTIDE SEQUENCE [LARGE SCALE GENOMIC DNA]</scope>
    <source>
        <strain evidence="4">5399</strain>
    </source>
</reference>
<dbReference type="Proteomes" id="UP000015454">
    <property type="component" value="Unassembled WGS sequence"/>
</dbReference>
<keyword evidence="5" id="KW-1185">Reference proteome</keyword>
<feature type="coiled-coil region" evidence="1">
    <location>
        <begin position="199"/>
        <end position="226"/>
    </location>
</feature>
<evidence type="ECO:0000256" key="1">
    <source>
        <dbReference type="SAM" id="Coils"/>
    </source>
</evidence>
<dbReference type="EMBL" id="AHMO02000008">
    <property type="protein sequence ID" value="EQA46135.1"/>
    <property type="molecule type" value="Genomic_DNA"/>
</dbReference>
<keyword evidence="3" id="KW-1133">Transmembrane helix</keyword>
<dbReference type="NCBIfam" id="TIGR04388">
    <property type="entry name" value="Lepto_longest"/>
    <property type="match status" value="2"/>
</dbReference>
<evidence type="ECO:0000313" key="4">
    <source>
        <dbReference type="EMBL" id="EQA46135.1"/>
    </source>
</evidence>
<evidence type="ECO:0000256" key="2">
    <source>
        <dbReference type="SAM" id="MobiDB-lite"/>
    </source>
</evidence>
<feature type="region of interest" description="Disordered" evidence="2">
    <location>
        <begin position="1376"/>
        <end position="1444"/>
    </location>
</feature>
<evidence type="ECO:0000313" key="5">
    <source>
        <dbReference type="Proteomes" id="UP000015454"/>
    </source>
</evidence>
<dbReference type="STRING" id="1049789.LEP1GSC050_1923"/>
<sequence>MVSGKSLNYFYAIGIATLGICVISDRIYPQPVTPSQLNAPAFNPNNLQTMYSTAGQLQDEAAWSNFVLNNLQYYKTNWENTVDQAILSYVSSVTTSDGFTTVQDYQDYLYKALQSQEQTSLNTWVAAADVQIYAERDAFLQSLLGANYQVTAQDQANFQNQLNQTLNSKTTTPTQASQVMGYVQSEWQKTYDTNLQDGISQYTKSLQDMQNNYQALVSRLNQTDAQFQANLQQINSYKQLVVNGIQTEVNSVQSYLNSEDLFWNHDPTDPTKKTTLTTDGQTLQTFLNQIQTDINQNLPLSTIAGDLSSFLKSEQQLATNNVTYYTNLEYSTTPIRYNVGGPFLLVNDYNAGNPGGYNLTSVAYEINAYNDGVISQAQFVSWLNAAKANGLALMGLNGDIQVSSIVTADNYALWHTGPQSLYDRESYCWDAWGLKAGCEAGTYGDPVYSQMSSGFTTYADDTVDSNGNPITNYYYADQISVILFYNTYDPNAAISANNWNSLKTQLTGFSANFTNTILPAISNWEIQTSQYQSQYAAFQAQKAQELATAQANYQSGVAKLQSDQATWMMQMEDLQKQAVSQFAQASITLSKSEANGDSTGFNSSLANLFNTIPVVAPNTNASNVAQNFNAQIASLASQTTASAQTNLPDTSSLQSIYNNINQGLTATQNFSLLSAVNNSLLNARSGFIQNFADSLSKQMTFTDKGEGELLQAYGDSTVTGKNGIVYITDSNGNIRTDSKGNNLTLQSFIASTCGADLSNAACTSYTTHEYSDVTVQSNGSVLVTRNVHTGNATYSGKGDATDANNYTYDTKAETFTIQAPGMIAFGATSTKVSPPAANNSDQTVTDGHTGVPRQNSLLAASLNGSGTLQPVVNLFDSNAVNQFAKTALTNLNHFESQDNLNNLVNGMMEGMAAVNKKDSEELTAAQQNAQSRASTVSLMEDFAKNVLLGGMSTSGWVKSQLQSMVNQAESQVLASMTGLSPDVASQLLQWYKGKQAAKKAKSQALQKEFVMGATIIGGIVATLFTGPVGAAATEGALAAEAAGTAAEIGAETLAEGAATSGAEAASSSMFETAGNAISNFTRNAMSSIGNFANSTMTTVSNLADSSLSDLASSAYNSASEFVSDVGSSIANGARGIANGARALVSDSATTTASDGAQTAAGTAESGANASTQIMNKSQVALTKAILQGAQGYENGGLKGALTGAISGVGSAYMNPYGLNVNVSYSDEGGFGGGVSVGPSTLNVGANFSEHGTTSFNIGTKAGNLKYDPASGFSGSINMTGGNPNGVMVNVGQHQGPSLTYQRTEEETQLGGSVTISGNGDTTISATDYNATAVSVTGNLNDPGSFGNATFNNNFYADVNQNQAMAGGDQYIPETRQTERTSGTSNERPVGDPAQDQRNDSQRRIVDNVAAAGYKNEEENTQANTDSSASISQDPAGNPTESPQVLRMFTTPIKGGGMATSNETSFSSGGSLDGAGEKLPQLTEPTSFWSSLGERTSNLFTDGSFSTDTQLYNNERNNHGILESIRFKQENGYALSHDEQSISDGLSQARVRIAALNTKAAERPLTLKETEELRNLKRLPLDIEYQNSKNLYDSWKAAGIPERPLTPYEKIFLKDQFPNLNLDTITLNNDRAGFMRNILMKFNSSGAMAGYNTIYKLSTVKTIIDPTVNPGGFNPFNHEPLASQRDLAFLSHEVTHIAQHRSGLVPYLSFLIRYTSERVGFSKERNYGTDPFNDVQNSQAGNESDMFYNGNYTTYDNRADMNQRIAWYRYNYLYGLKNEYREGY</sequence>
<keyword evidence="3" id="KW-0812">Transmembrane</keyword>
<gene>
    <name evidence="4" type="ORF">LEP1GSC050_1923</name>
</gene>
<keyword evidence="3" id="KW-0472">Membrane</keyword>
<dbReference type="InterPro" id="IPR030885">
    <property type="entry name" value="Lepto_longest"/>
</dbReference>
<comment type="caution">
    <text evidence="4">The sequence shown here is derived from an EMBL/GenBank/DDBJ whole genome shotgun (WGS) entry which is preliminary data.</text>
</comment>
<feature type="compositionally biased region" description="Polar residues" evidence="2">
    <location>
        <begin position="1420"/>
        <end position="1442"/>
    </location>
</feature>